<dbReference type="Gene3D" id="3.30.505.10">
    <property type="entry name" value="SH2 domain"/>
    <property type="match status" value="1"/>
</dbReference>
<accession>A0A7E4W972</accession>
<keyword evidence="1" id="KW-1185">Reference proteome</keyword>
<evidence type="ECO:0000313" key="2">
    <source>
        <dbReference type="WBParaSite" id="Pan_g8143.t1"/>
    </source>
</evidence>
<reference evidence="2" key="2">
    <citation type="submission" date="2020-10" db="UniProtKB">
        <authorList>
            <consortium name="WormBaseParasite"/>
        </authorList>
    </citation>
    <scope>IDENTIFICATION</scope>
</reference>
<dbReference type="InterPro" id="IPR036860">
    <property type="entry name" value="SH2_dom_sf"/>
</dbReference>
<reference evidence="1" key="1">
    <citation type="journal article" date="2013" name="Genetics">
        <title>The draft genome and transcriptome of Panagrellus redivivus are shaped by the harsh demands of a free-living lifestyle.</title>
        <authorList>
            <person name="Srinivasan J."/>
            <person name="Dillman A.R."/>
            <person name="Macchietto M.G."/>
            <person name="Heikkinen L."/>
            <person name="Lakso M."/>
            <person name="Fracchia K.M."/>
            <person name="Antoshechkin I."/>
            <person name="Mortazavi A."/>
            <person name="Wong G."/>
            <person name="Sternberg P.W."/>
        </authorList>
    </citation>
    <scope>NUCLEOTIDE SEQUENCE [LARGE SCALE GENOMIC DNA]</scope>
    <source>
        <strain evidence="1">MT8872</strain>
    </source>
</reference>
<organism evidence="1 2">
    <name type="scientific">Panagrellus redivivus</name>
    <name type="common">Microworm</name>
    <dbReference type="NCBI Taxonomy" id="6233"/>
    <lineage>
        <taxon>Eukaryota</taxon>
        <taxon>Metazoa</taxon>
        <taxon>Ecdysozoa</taxon>
        <taxon>Nematoda</taxon>
        <taxon>Chromadorea</taxon>
        <taxon>Rhabditida</taxon>
        <taxon>Tylenchina</taxon>
        <taxon>Panagrolaimomorpha</taxon>
        <taxon>Panagrolaimoidea</taxon>
        <taxon>Panagrolaimidae</taxon>
        <taxon>Panagrellus</taxon>
    </lineage>
</organism>
<sequence>NPEPLDETGKPITLASQSAVDEAVENTALEAQPWYFGPKERPQANEMLMGKPDGTFIFIKTVAL</sequence>
<name>A0A7E4W972_PANRE</name>
<evidence type="ECO:0000313" key="1">
    <source>
        <dbReference type="Proteomes" id="UP000492821"/>
    </source>
</evidence>
<dbReference type="Proteomes" id="UP000492821">
    <property type="component" value="Unassembled WGS sequence"/>
</dbReference>
<proteinExistence type="predicted"/>
<dbReference type="AlphaFoldDB" id="A0A7E4W972"/>
<dbReference type="SUPFAM" id="SSF55550">
    <property type="entry name" value="SH2 domain"/>
    <property type="match status" value="1"/>
</dbReference>
<dbReference type="WBParaSite" id="Pan_g8143.t1">
    <property type="protein sequence ID" value="Pan_g8143.t1"/>
    <property type="gene ID" value="Pan_g8143"/>
</dbReference>
<protein>
    <submittedName>
        <fullName evidence="2">SH2 domain-containing protein</fullName>
    </submittedName>
</protein>